<keyword evidence="2" id="KW-0238">DNA-binding</keyword>
<dbReference type="SUPFAM" id="SSF46689">
    <property type="entry name" value="Homeodomain-like"/>
    <property type="match status" value="1"/>
</dbReference>
<feature type="domain" description="HTH rpiR-type" evidence="4">
    <location>
        <begin position="27"/>
        <end position="103"/>
    </location>
</feature>
<gene>
    <name evidence="6" type="ORF">GCM10009867_18260</name>
</gene>
<dbReference type="Pfam" id="PF01380">
    <property type="entry name" value="SIS"/>
    <property type="match status" value="1"/>
</dbReference>
<accession>A0ABP6H4N0</accession>
<protein>
    <submittedName>
        <fullName evidence="6">MurR/RpiR family transcriptional regulator</fullName>
    </submittedName>
</protein>
<dbReference type="EMBL" id="BAAARN010000001">
    <property type="protein sequence ID" value="GAA2735603.1"/>
    <property type="molecule type" value="Genomic_DNA"/>
</dbReference>
<comment type="caution">
    <text evidence="6">The sequence shown here is derived from an EMBL/GenBank/DDBJ whole genome shotgun (WGS) entry which is preliminary data.</text>
</comment>
<keyword evidence="7" id="KW-1185">Reference proteome</keyword>
<evidence type="ECO:0000313" key="7">
    <source>
        <dbReference type="Proteomes" id="UP001501326"/>
    </source>
</evidence>
<dbReference type="InterPro" id="IPR009057">
    <property type="entry name" value="Homeodomain-like_sf"/>
</dbReference>
<dbReference type="InterPro" id="IPR047640">
    <property type="entry name" value="RpiR-like"/>
</dbReference>
<dbReference type="InterPro" id="IPR000281">
    <property type="entry name" value="HTH_RpiR"/>
</dbReference>
<dbReference type="PANTHER" id="PTHR30514:SF1">
    <property type="entry name" value="HTH-TYPE TRANSCRIPTIONAL REGULATOR HEXR-RELATED"/>
    <property type="match status" value="1"/>
</dbReference>
<proteinExistence type="predicted"/>
<dbReference type="InterPro" id="IPR036388">
    <property type="entry name" value="WH-like_DNA-bd_sf"/>
</dbReference>
<reference evidence="7" key="1">
    <citation type="journal article" date="2019" name="Int. J. Syst. Evol. Microbiol.">
        <title>The Global Catalogue of Microorganisms (GCM) 10K type strain sequencing project: providing services to taxonomists for standard genome sequencing and annotation.</title>
        <authorList>
            <consortium name="The Broad Institute Genomics Platform"/>
            <consortium name="The Broad Institute Genome Sequencing Center for Infectious Disease"/>
            <person name="Wu L."/>
            <person name="Ma J."/>
        </authorList>
    </citation>
    <scope>NUCLEOTIDE SEQUENCE [LARGE SCALE GENOMIC DNA]</scope>
    <source>
        <strain evidence="7">JCM 16378</strain>
    </source>
</reference>
<feature type="domain" description="SIS" evidence="5">
    <location>
        <begin position="149"/>
        <end position="289"/>
    </location>
</feature>
<dbReference type="Proteomes" id="UP001501326">
    <property type="component" value="Unassembled WGS sequence"/>
</dbReference>
<keyword evidence="3" id="KW-0804">Transcription</keyword>
<evidence type="ECO:0000256" key="1">
    <source>
        <dbReference type="ARBA" id="ARBA00023015"/>
    </source>
</evidence>
<keyword evidence="1" id="KW-0805">Transcription regulation</keyword>
<dbReference type="InterPro" id="IPR035472">
    <property type="entry name" value="RpiR-like_SIS"/>
</dbReference>
<dbReference type="SUPFAM" id="SSF53697">
    <property type="entry name" value="SIS domain"/>
    <property type="match status" value="1"/>
</dbReference>
<evidence type="ECO:0000313" key="6">
    <source>
        <dbReference type="EMBL" id="GAA2735603.1"/>
    </source>
</evidence>
<name>A0ABP6H4N0_9MICO</name>
<evidence type="ECO:0000256" key="2">
    <source>
        <dbReference type="ARBA" id="ARBA00023125"/>
    </source>
</evidence>
<dbReference type="CDD" id="cd05013">
    <property type="entry name" value="SIS_RpiR"/>
    <property type="match status" value="1"/>
</dbReference>
<dbReference type="PANTHER" id="PTHR30514">
    <property type="entry name" value="GLUCOKINASE"/>
    <property type="match status" value="1"/>
</dbReference>
<dbReference type="InterPro" id="IPR046348">
    <property type="entry name" value="SIS_dom_sf"/>
</dbReference>
<sequence length="309" mass="32188">MTQGARPYGKAMPPRVADASVPTVPTVPLLVRLRGIRPSLSPAEDRVAEQVLADPRAAAALTISELAVAATTSETTVLRFCRRLGLPGYPQLRLGLAEESAQPRAGGATDTDISAKDTIDDIIAKVAFVDASAVEETAQQLDRPSLAAAAEAVAAAKRVDIYGIGASAIVGTDLQQKLHRIGVVAFAWNDPHIALTSATLLGKGDVAIGISHSGTTSETIEALDAARSRGATTMAITNFPVSLLAARADLVLTTAARETSLRSGATASRIAALTVVDCLYIAVAQRNLPRARKAVKETRQAVASHHLPQ</sequence>
<dbReference type="PROSITE" id="PS51464">
    <property type="entry name" value="SIS"/>
    <property type="match status" value="1"/>
</dbReference>
<dbReference type="Gene3D" id="3.40.50.10490">
    <property type="entry name" value="Glucose-6-phosphate isomerase like protein, domain 1"/>
    <property type="match status" value="1"/>
</dbReference>
<evidence type="ECO:0000259" key="5">
    <source>
        <dbReference type="PROSITE" id="PS51464"/>
    </source>
</evidence>
<dbReference type="InterPro" id="IPR001347">
    <property type="entry name" value="SIS_dom"/>
</dbReference>
<dbReference type="PROSITE" id="PS51071">
    <property type="entry name" value="HTH_RPIR"/>
    <property type="match status" value="1"/>
</dbReference>
<evidence type="ECO:0000259" key="4">
    <source>
        <dbReference type="PROSITE" id="PS51071"/>
    </source>
</evidence>
<dbReference type="Gene3D" id="1.10.10.10">
    <property type="entry name" value="Winged helix-like DNA-binding domain superfamily/Winged helix DNA-binding domain"/>
    <property type="match status" value="1"/>
</dbReference>
<organism evidence="6 7">
    <name type="scientific">Pedococcus aerophilus</name>
    <dbReference type="NCBI Taxonomy" id="436356"/>
    <lineage>
        <taxon>Bacteria</taxon>
        <taxon>Bacillati</taxon>
        <taxon>Actinomycetota</taxon>
        <taxon>Actinomycetes</taxon>
        <taxon>Micrococcales</taxon>
        <taxon>Intrasporangiaceae</taxon>
        <taxon>Pedococcus</taxon>
    </lineage>
</organism>
<dbReference type="Pfam" id="PF01418">
    <property type="entry name" value="HTH_6"/>
    <property type="match status" value="1"/>
</dbReference>
<evidence type="ECO:0000256" key="3">
    <source>
        <dbReference type="ARBA" id="ARBA00023163"/>
    </source>
</evidence>